<dbReference type="Gene3D" id="3.40.720.10">
    <property type="entry name" value="Alkaline Phosphatase, subunit A"/>
    <property type="match status" value="1"/>
</dbReference>
<organism evidence="3 4">
    <name type="scientific">Halorarum salinum</name>
    <dbReference type="NCBI Taxonomy" id="2743089"/>
    <lineage>
        <taxon>Archaea</taxon>
        <taxon>Methanobacteriati</taxon>
        <taxon>Methanobacteriota</taxon>
        <taxon>Stenosarchaea group</taxon>
        <taxon>Halobacteria</taxon>
        <taxon>Halobacteriales</taxon>
        <taxon>Haloferacaceae</taxon>
        <taxon>Halorarum</taxon>
    </lineage>
</organism>
<dbReference type="SUPFAM" id="SSF53649">
    <property type="entry name" value="Alkaline phosphatase-like"/>
    <property type="match status" value="1"/>
</dbReference>
<sequence length="459" mass="52138">MTRNVVLICLDTVRHDYFEQYGTRLKARSDHSFDECRTASTWSVSSHASMFTGSLPHRHGFLTATPELDTLDPEETFLQELGDYRTVGISANPYASPIFGFDELFDDFFHITSSMPHPDGLSPSKFWHESDMNGFKRYFEFLRSCLVHDHPAKSIANGVRSQSENLFRKLPVAKPFDDGCSRILKRAKRELNRSDDSTFLFVNVMDAHGPLTNVHGYDQSLLSDRSRRITPNLNALRMNMDGTIDEHTREIEAYRELYSAAVEYISRRVAEFCESVDKDTAVVVTADHGEQLGDDEQDQYFGHVTPDMTEPLLHVPLEVVNATLDINESEYISHLDLGQLITAIATEKSFERKRPLAAEVAGLGVAHPPTDHEQLEYWNRSSRCIYLDEVKYVWDSLGAAYRFERRDGGYGSKAEINVGDIPAEATDVFSVDIADLKENRRTQELTDDVESQLEELGYL</sequence>
<dbReference type="OrthoDB" id="3164at2157"/>
<feature type="domain" description="Sulfatase N-terminal" evidence="2">
    <location>
        <begin position="3"/>
        <end position="317"/>
    </location>
</feature>
<dbReference type="InterPro" id="IPR000917">
    <property type="entry name" value="Sulfatase_N"/>
</dbReference>
<dbReference type="PANTHER" id="PTHR42693:SF33">
    <property type="entry name" value="ARYLSULFATASE"/>
    <property type="match status" value="1"/>
</dbReference>
<evidence type="ECO:0000313" key="4">
    <source>
        <dbReference type="Proteomes" id="UP000509626"/>
    </source>
</evidence>
<evidence type="ECO:0000256" key="1">
    <source>
        <dbReference type="ARBA" id="ARBA00008779"/>
    </source>
</evidence>
<keyword evidence="4" id="KW-1185">Reference proteome</keyword>
<keyword evidence="3" id="KW-0378">Hydrolase</keyword>
<dbReference type="AlphaFoldDB" id="A0A7D5QBY7"/>
<dbReference type="InterPro" id="IPR050738">
    <property type="entry name" value="Sulfatase"/>
</dbReference>
<proteinExistence type="inferred from homology"/>
<dbReference type="Pfam" id="PF00884">
    <property type="entry name" value="Sulfatase"/>
    <property type="match status" value="1"/>
</dbReference>
<dbReference type="InterPro" id="IPR017850">
    <property type="entry name" value="Alkaline_phosphatase_core_sf"/>
</dbReference>
<dbReference type="KEGG" id="halu:HUG12_17335"/>
<dbReference type="EMBL" id="CP058579">
    <property type="protein sequence ID" value="QLG63397.1"/>
    <property type="molecule type" value="Genomic_DNA"/>
</dbReference>
<dbReference type="RefSeq" id="WP_179269981.1">
    <property type="nucleotide sequence ID" value="NZ_CP058579.1"/>
</dbReference>
<evidence type="ECO:0000313" key="3">
    <source>
        <dbReference type="EMBL" id="QLG63397.1"/>
    </source>
</evidence>
<name>A0A7D5QBY7_9EURY</name>
<dbReference type="GO" id="GO:0004065">
    <property type="term" value="F:arylsulfatase activity"/>
    <property type="evidence" value="ECO:0007669"/>
    <property type="project" value="TreeGrafter"/>
</dbReference>
<reference evidence="3 4" key="1">
    <citation type="submission" date="2020-06" db="EMBL/GenBank/DDBJ databases">
        <title>NJ-3-1, isolated from saline soil.</title>
        <authorList>
            <person name="Cui H.L."/>
            <person name="Shi X."/>
        </authorList>
    </citation>
    <scope>NUCLEOTIDE SEQUENCE [LARGE SCALE GENOMIC DNA]</scope>
    <source>
        <strain evidence="3 4">NJ-3-1</strain>
    </source>
</reference>
<dbReference type="GO" id="GO:0016740">
    <property type="term" value="F:transferase activity"/>
    <property type="evidence" value="ECO:0007669"/>
    <property type="project" value="UniProtKB-KW"/>
</dbReference>
<keyword evidence="3" id="KW-0808">Transferase</keyword>
<dbReference type="PANTHER" id="PTHR42693">
    <property type="entry name" value="ARYLSULFATASE FAMILY MEMBER"/>
    <property type="match status" value="1"/>
</dbReference>
<accession>A0A7D5QBY7</accession>
<gene>
    <name evidence="3" type="ORF">HUG12_17335</name>
</gene>
<protein>
    <submittedName>
        <fullName evidence="3">Sulfatase-like hydrolase/transferase</fullName>
    </submittedName>
</protein>
<dbReference type="GeneID" id="56039260"/>
<comment type="similarity">
    <text evidence="1">Belongs to the sulfatase family.</text>
</comment>
<evidence type="ECO:0000259" key="2">
    <source>
        <dbReference type="Pfam" id="PF00884"/>
    </source>
</evidence>
<dbReference type="Proteomes" id="UP000509626">
    <property type="component" value="Chromosome"/>
</dbReference>